<evidence type="ECO:0000256" key="1">
    <source>
        <dbReference type="ARBA" id="ARBA00001286"/>
    </source>
</evidence>
<dbReference type="SUPFAM" id="SSF46689">
    <property type="entry name" value="Homeodomain-like"/>
    <property type="match status" value="1"/>
</dbReference>
<evidence type="ECO:0000256" key="5">
    <source>
        <dbReference type="ARBA" id="ARBA00023015"/>
    </source>
</evidence>
<keyword evidence="12" id="KW-1185">Reference proteome</keyword>
<dbReference type="PROSITE" id="PS01124">
    <property type="entry name" value="HTH_ARAC_FAMILY_2"/>
    <property type="match status" value="1"/>
</dbReference>
<evidence type="ECO:0000256" key="7">
    <source>
        <dbReference type="ARBA" id="ARBA00023163"/>
    </source>
</evidence>
<dbReference type="InterPro" id="IPR001497">
    <property type="entry name" value="MethylDNA_cys_MeTrfase_AS"/>
</dbReference>
<sequence length="230" mass="25357">MTFHAYIRTRRLGIALGQIADGDTLDNTAFDSGYESLSGFRDAFKKTFQTTPGKAIASTLLLYRHLHTPLGPMIAMAEERGLVLLEFLDRSALTAELEELRSRYGYRVVPGTNHHLEQTEAELQTYFNGQLKEFTVALHMLGSSFDKSVWSELLNVTYGQTSTYSGIAATLGKPSLCRAVGAANERNRISIIVPCHRVVAADGALTGYGGGQPRKVYLLRLKKAVMQIVE</sequence>
<gene>
    <name evidence="11" type="ORF">GCM10009425_46520</name>
</gene>
<dbReference type="SUPFAM" id="SSF53155">
    <property type="entry name" value="Methylated DNA-protein cysteine methyltransferase domain"/>
    <property type="match status" value="1"/>
</dbReference>
<name>A0ABQ2H333_9PSED</name>
<dbReference type="InterPro" id="IPR009057">
    <property type="entry name" value="Homeodomain-like_sf"/>
</dbReference>
<accession>A0ABQ2H333</accession>
<dbReference type="SUPFAM" id="SSF46767">
    <property type="entry name" value="Methylated DNA-protein cysteine methyltransferase, C-terminal domain"/>
    <property type="match status" value="1"/>
</dbReference>
<keyword evidence="2" id="KW-0489">Methyltransferase</keyword>
<evidence type="ECO:0000256" key="2">
    <source>
        <dbReference type="ARBA" id="ARBA00022603"/>
    </source>
</evidence>
<evidence type="ECO:0000259" key="10">
    <source>
        <dbReference type="PROSITE" id="PS01124"/>
    </source>
</evidence>
<dbReference type="PROSITE" id="PS00041">
    <property type="entry name" value="HTH_ARAC_FAMILY_1"/>
    <property type="match status" value="1"/>
</dbReference>
<dbReference type="PANTHER" id="PTHR10815:SF5">
    <property type="entry name" value="METHYLATED-DNA--PROTEIN-CYSTEINE METHYLTRANSFERASE"/>
    <property type="match status" value="1"/>
</dbReference>
<keyword evidence="7" id="KW-0804">Transcription</keyword>
<keyword evidence="3" id="KW-0808">Transferase</keyword>
<dbReference type="Proteomes" id="UP000616499">
    <property type="component" value="Unassembled WGS sequence"/>
</dbReference>
<protein>
    <recommendedName>
        <fullName evidence="10">HTH araC/xylS-type domain-containing protein</fullName>
    </recommendedName>
</protein>
<evidence type="ECO:0000256" key="6">
    <source>
        <dbReference type="ARBA" id="ARBA00023125"/>
    </source>
</evidence>
<evidence type="ECO:0000256" key="8">
    <source>
        <dbReference type="ARBA" id="ARBA00023204"/>
    </source>
</evidence>
<evidence type="ECO:0000256" key="4">
    <source>
        <dbReference type="ARBA" id="ARBA00022763"/>
    </source>
</evidence>
<keyword evidence="6" id="KW-0238">DNA-binding</keyword>
<dbReference type="NCBIfam" id="TIGR00589">
    <property type="entry name" value="ogt"/>
    <property type="match status" value="1"/>
</dbReference>
<dbReference type="PANTHER" id="PTHR10815">
    <property type="entry name" value="METHYLATED-DNA--PROTEIN-CYSTEINE METHYLTRANSFERASE"/>
    <property type="match status" value="1"/>
</dbReference>
<dbReference type="SMART" id="SM00342">
    <property type="entry name" value="HTH_ARAC"/>
    <property type="match status" value="1"/>
</dbReference>
<dbReference type="Pfam" id="PF12833">
    <property type="entry name" value="HTH_18"/>
    <property type="match status" value="1"/>
</dbReference>
<dbReference type="InterPro" id="IPR018060">
    <property type="entry name" value="HTH_AraC"/>
</dbReference>
<dbReference type="InterPro" id="IPR036631">
    <property type="entry name" value="MGMT_N_sf"/>
</dbReference>
<dbReference type="InterPro" id="IPR036388">
    <property type="entry name" value="WH-like_DNA-bd_sf"/>
</dbReference>
<comment type="caution">
    <text evidence="11">The sequence shown here is derived from an EMBL/GenBank/DDBJ whole genome shotgun (WGS) entry which is preliminary data.</text>
</comment>
<keyword evidence="4" id="KW-0227">DNA damage</keyword>
<dbReference type="PROSITE" id="PS00374">
    <property type="entry name" value="MGMT"/>
    <property type="match status" value="1"/>
</dbReference>
<dbReference type="Gene3D" id="1.10.10.60">
    <property type="entry name" value="Homeodomain-like"/>
    <property type="match status" value="1"/>
</dbReference>
<dbReference type="Gene3D" id="3.30.160.70">
    <property type="entry name" value="Methylated DNA-protein cysteine methyltransferase domain"/>
    <property type="match status" value="1"/>
</dbReference>
<comment type="catalytic activity">
    <reaction evidence="1">
        <text>a 4-O-methyl-thymidine in DNA + L-cysteinyl-[protein] = a thymidine in DNA + S-methyl-L-cysteinyl-[protein]</text>
        <dbReference type="Rhea" id="RHEA:53428"/>
        <dbReference type="Rhea" id="RHEA-COMP:10131"/>
        <dbReference type="Rhea" id="RHEA-COMP:10132"/>
        <dbReference type="Rhea" id="RHEA-COMP:13555"/>
        <dbReference type="Rhea" id="RHEA-COMP:13556"/>
        <dbReference type="ChEBI" id="CHEBI:29950"/>
        <dbReference type="ChEBI" id="CHEBI:82612"/>
        <dbReference type="ChEBI" id="CHEBI:137386"/>
        <dbReference type="ChEBI" id="CHEBI:137387"/>
        <dbReference type="EC" id="2.1.1.63"/>
    </reaction>
</comment>
<dbReference type="InterPro" id="IPR014048">
    <property type="entry name" value="MethylDNA_cys_MeTrfase_DNA-bd"/>
</dbReference>
<dbReference type="Pfam" id="PF02870">
    <property type="entry name" value="Methyltransf_1N"/>
    <property type="match status" value="1"/>
</dbReference>
<dbReference type="InterPro" id="IPR036217">
    <property type="entry name" value="MethylDNA_cys_MeTrfase_DNAb"/>
</dbReference>
<evidence type="ECO:0000256" key="3">
    <source>
        <dbReference type="ARBA" id="ARBA00022679"/>
    </source>
</evidence>
<dbReference type="Pfam" id="PF01035">
    <property type="entry name" value="DNA_binding_1"/>
    <property type="match status" value="1"/>
</dbReference>
<comment type="catalytic activity">
    <reaction evidence="9">
        <text>a 6-O-methyl-2'-deoxyguanosine in DNA + L-cysteinyl-[protein] = S-methyl-L-cysteinyl-[protein] + a 2'-deoxyguanosine in DNA</text>
        <dbReference type="Rhea" id="RHEA:24000"/>
        <dbReference type="Rhea" id="RHEA-COMP:10131"/>
        <dbReference type="Rhea" id="RHEA-COMP:10132"/>
        <dbReference type="Rhea" id="RHEA-COMP:11367"/>
        <dbReference type="Rhea" id="RHEA-COMP:11368"/>
        <dbReference type="ChEBI" id="CHEBI:29950"/>
        <dbReference type="ChEBI" id="CHEBI:82612"/>
        <dbReference type="ChEBI" id="CHEBI:85445"/>
        <dbReference type="ChEBI" id="CHEBI:85448"/>
        <dbReference type="EC" id="2.1.1.63"/>
    </reaction>
</comment>
<evidence type="ECO:0000256" key="9">
    <source>
        <dbReference type="ARBA" id="ARBA00049348"/>
    </source>
</evidence>
<dbReference type="InterPro" id="IPR018062">
    <property type="entry name" value="HTH_AraC-typ_CS"/>
</dbReference>
<dbReference type="Gene3D" id="1.10.10.10">
    <property type="entry name" value="Winged helix-like DNA-binding domain superfamily/Winged helix DNA-binding domain"/>
    <property type="match status" value="1"/>
</dbReference>
<reference evidence="12" key="1">
    <citation type="journal article" date="2019" name="Int. J. Syst. Evol. Microbiol.">
        <title>The Global Catalogue of Microorganisms (GCM) 10K type strain sequencing project: providing services to taxonomists for standard genome sequencing and annotation.</title>
        <authorList>
            <consortium name="The Broad Institute Genomics Platform"/>
            <consortium name="The Broad Institute Genome Sequencing Center for Infectious Disease"/>
            <person name="Wu L."/>
            <person name="Ma J."/>
        </authorList>
    </citation>
    <scope>NUCLEOTIDE SEQUENCE [LARGE SCALE GENOMIC DNA]</scope>
    <source>
        <strain evidence="12">JCM 13501</strain>
    </source>
</reference>
<proteinExistence type="predicted"/>
<dbReference type="EMBL" id="BMNW01000019">
    <property type="protein sequence ID" value="GGM30628.1"/>
    <property type="molecule type" value="Genomic_DNA"/>
</dbReference>
<dbReference type="InterPro" id="IPR008332">
    <property type="entry name" value="MethylG_MeTrfase_N"/>
</dbReference>
<evidence type="ECO:0000313" key="12">
    <source>
        <dbReference type="Proteomes" id="UP000616499"/>
    </source>
</evidence>
<keyword evidence="5" id="KW-0805">Transcription regulation</keyword>
<feature type="domain" description="HTH araC/xylS-type" evidence="10">
    <location>
        <begin position="1"/>
        <end position="58"/>
    </location>
</feature>
<keyword evidence="8" id="KW-0234">DNA repair</keyword>
<dbReference type="CDD" id="cd06445">
    <property type="entry name" value="ATase"/>
    <property type="match status" value="1"/>
</dbReference>
<evidence type="ECO:0000313" key="11">
    <source>
        <dbReference type="EMBL" id="GGM30628.1"/>
    </source>
</evidence>
<organism evidence="11 12">
    <name type="scientific">Pseudomonas asuensis</name>
    <dbReference type="NCBI Taxonomy" id="1825787"/>
    <lineage>
        <taxon>Bacteria</taxon>
        <taxon>Pseudomonadati</taxon>
        <taxon>Pseudomonadota</taxon>
        <taxon>Gammaproteobacteria</taxon>
        <taxon>Pseudomonadales</taxon>
        <taxon>Pseudomonadaceae</taxon>
        <taxon>Pseudomonas</taxon>
    </lineage>
</organism>